<accession>A0A6V7NHA2</accession>
<dbReference type="Pfam" id="PF14214">
    <property type="entry name" value="Helitron_like_N"/>
    <property type="match status" value="1"/>
</dbReference>
<dbReference type="EMBL" id="LR862138">
    <property type="protein sequence ID" value="CAD1817858.1"/>
    <property type="molecule type" value="Genomic_DNA"/>
</dbReference>
<organism evidence="2">
    <name type="scientific">Ananas comosus var. bracteatus</name>
    <name type="common">red pineapple</name>
    <dbReference type="NCBI Taxonomy" id="296719"/>
    <lineage>
        <taxon>Eukaryota</taxon>
        <taxon>Viridiplantae</taxon>
        <taxon>Streptophyta</taxon>
        <taxon>Embryophyta</taxon>
        <taxon>Tracheophyta</taxon>
        <taxon>Spermatophyta</taxon>
        <taxon>Magnoliopsida</taxon>
        <taxon>Liliopsida</taxon>
        <taxon>Poales</taxon>
        <taxon>Bromeliaceae</taxon>
        <taxon>Bromelioideae</taxon>
        <taxon>Ananas</taxon>
    </lineage>
</organism>
<evidence type="ECO:0000313" key="2">
    <source>
        <dbReference type="EMBL" id="CAD1817858.1"/>
    </source>
</evidence>
<dbReference type="PANTHER" id="PTHR45786">
    <property type="entry name" value="DNA BINDING PROTEIN-LIKE"/>
    <property type="match status" value="1"/>
</dbReference>
<protein>
    <recommendedName>
        <fullName evidence="1">Helitron helicase-like domain-containing protein</fullName>
    </recommendedName>
</protein>
<feature type="domain" description="Helitron helicase-like" evidence="1">
    <location>
        <begin position="54"/>
        <end position="237"/>
    </location>
</feature>
<proteinExistence type="predicted"/>
<name>A0A6V7NHA2_ANACO</name>
<gene>
    <name evidence="2" type="ORF">CB5_LOCUS1069</name>
</gene>
<dbReference type="PANTHER" id="PTHR45786:SF74">
    <property type="entry name" value="ATP-DEPENDENT DNA HELICASE"/>
    <property type="match status" value="1"/>
</dbReference>
<sequence length="332" mass="38944">MTRLARRVSYRLFYGNAISYFISYGENGFRVGIEYRDDNRCRHIKRSFVTMQEYYAFRIQEREAEGNTLLLGGRLLQQYIVDAFTCIEEERLRWVRLNQLQLRCEVYEGLKDAVVRGETTPSSIGKRIVLPSSFTGSPRYMIQNFQDAMAICRWVGHPDIFLTFTCNAKWQEIQQLIQKTSGLKVEDRPDIIARVFKIKLDELMKDLRKGHHFGRVIAAIYTIEYQKRGLPHAHILLWLHADYKISSNDEIDKIISAEIPDLDEDPVGYSAVAEYMLHGPCGSAFRESPYMNRQTNSCSKHFPRLMIMDFLYIEEEMYLKDMLRNIDLTFIL</sequence>
<reference evidence="2" key="1">
    <citation type="submission" date="2020-07" db="EMBL/GenBank/DDBJ databases">
        <authorList>
            <person name="Lin J."/>
        </authorList>
    </citation>
    <scope>NUCLEOTIDE SEQUENCE</scope>
</reference>
<dbReference type="AlphaFoldDB" id="A0A6V7NHA2"/>
<evidence type="ECO:0000259" key="1">
    <source>
        <dbReference type="Pfam" id="PF14214"/>
    </source>
</evidence>
<dbReference type="InterPro" id="IPR025476">
    <property type="entry name" value="Helitron_helicase-like"/>
</dbReference>